<proteinExistence type="predicted"/>
<keyword evidence="4" id="KW-1185">Reference proteome</keyword>
<accession>A0A6A5FNC1</accession>
<feature type="region of interest" description="Disordered" evidence="1">
    <location>
        <begin position="67"/>
        <end position="113"/>
    </location>
</feature>
<dbReference type="Proteomes" id="UP000465112">
    <property type="component" value="Chromosome 3"/>
</dbReference>
<comment type="caution">
    <text evidence="3">The sequence shown here is derived from an EMBL/GenBank/DDBJ whole genome shotgun (WGS) entry which is preliminary data.</text>
</comment>
<sequence>MKLMLFFVISCLALHNGKGAPRTAVYKFLRCNPNGDQANCVTQQSPEMAWSPDLPAKLPASAAQYLDAEPDEGESPPREDEVELKMEEEETPLISEQGDVAVQTEDGSGGFEGSAAESTFMADWAFVPAEREAGSGESRTEEDGKLYKVGVTSGMRRLFPSRSLVGEAKPAEQELREDHLLQL</sequence>
<evidence type="ECO:0008006" key="5">
    <source>
        <dbReference type="Google" id="ProtNLM"/>
    </source>
</evidence>
<feature type="signal peptide" evidence="2">
    <location>
        <begin position="1"/>
        <end position="19"/>
    </location>
</feature>
<evidence type="ECO:0000256" key="2">
    <source>
        <dbReference type="SAM" id="SignalP"/>
    </source>
</evidence>
<keyword evidence="2" id="KW-0732">Signal</keyword>
<protein>
    <recommendedName>
        <fullName evidence="5">Serglycin</fullName>
    </recommendedName>
</protein>
<organism evidence="3 4">
    <name type="scientific">Perca fluviatilis</name>
    <name type="common">European perch</name>
    <dbReference type="NCBI Taxonomy" id="8168"/>
    <lineage>
        <taxon>Eukaryota</taxon>
        <taxon>Metazoa</taxon>
        <taxon>Chordata</taxon>
        <taxon>Craniata</taxon>
        <taxon>Vertebrata</taxon>
        <taxon>Euteleostomi</taxon>
        <taxon>Actinopterygii</taxon>
        <taxon>Neopterygii</taxon>
        <taxon>Teleostei</taxon>
        <taxon>Neoteleostei</taxon>
        <taxon>Acanthomorphata</taxon>
        <taxon>Eupercaria</taxon>
        <taxon>Perciformes</taxon>
        <taxon>Percoidei</taxon>
        <taxon>Percidae</taxon>
        <taxon>Percinae</taxon>
        <taxon>Perca</taxon>
    </lineage>
</organism>
<dbReference type="AlphaFoldDB" id="A0A6A5FNC1"/>
<evidence type="ECO:0000256" key="1">
    <source>
        <dbReference type="SAM" id="MobiDB-lite"/>
    </source>
</evidence>
<reference evidence="3 4" key="1">
    <citation type="submission" date="2019-06" db="EMBL/GenBank/DDBJ databases">
        <title>A chromosome-scale genome assembly of the European perch, Perca fluviatilis.</title>
        <authorList>
            <person name="Roques C."/>
            <person name="Zahm M."/>
            <person name="Cabau C."/>
            <person name="Klopp C."/>
            <person name="Bouchez O."/>
            <person name="Donnadieu C."/>
            <person name="Kuhl H."/>
            <person name="Gislard M."/>
            <person name="Guendouz S."/>
            <person name="Journot L."/>
            <person name="Haffray P."/>
            <person name="Bestin A."/>
            <person name="Morvezen R."/>
            <person name="Feron R."/>
            <person name="Wen M."/>
            <person name="Jouanno E."/>
            <person name="Herpin A."/>
            <person name="Schartl M."/>
            <person name="Postlethwait J."/>
            <person name="Schaerlinger B."/>
            <person name="Chardard D."/>
            <person name="Lecocq T."/>
            <person name="Poncet C."/>
            <person name="Jaffrelo L."/>
            <person name="Lampietro C."/>
            <person name="Guiguen Y."/>
        </authorList>
    </citation>
    <scope>NUCLEOTIDE SEQUENCE [LARGE SCALE GENOMIC DNA]</scope>
    <source>
        <tissue evidence="3">Blood</tissue>
    </source>
</reference>
<dbReference type="EMBL" id="VHII01000003">
    <property type="protein sequence ID" value="KAF1392974.1"/>
    <property type="molecule type" value="Genomic_DNA"/>
</dbReference>
<name>A0A6A5FNC1_PERFL</name>
<feature type="compositionally biased region" description="Basic and acidic residues" evidence="1">
    <location>
        <begin position="75"/>
        <end position="85"/>
    </location>
</feature>
<feature type="chain" id="PRO_5025546646" description="Serglycin" evidence="2">
    <location>
        <begin position="20"/>
        <end position="183"/>
    </location>
</feature>
<gene>
    <name evidence="3" type="ORF">PFLUV_G00033590</name>
</gene>
<evidence type="ECO:0000313" key="4">
    <source>
        <dbReference type="Proteomes" id="UP000465112"/>
    </source>
</evidence>
<evidence type="ECO:0000313" key="3">
    <source>
        <dbReference type="EMBL" id="KAF1392974.1"/>
    </source>
</evidence>